<dbReference type="Proteomes" id="UP001524547">
    <property type="component" value="Unassembled WGS sequence"/>
</dbReference>
<keyword evidence="4" id="KW-1185">Reference proteome</keyword>
<protein>
    <submittedName>
        <fullName evidence="3">Transglutaminase-like domain-containing protein</fullName>
    </submittedName>
</protein>
<evidence type="ECO:0000313" key="4">
    <source>
        <dbReference type="Proteomes" id="UP001524547"/>
    </source>
</evidence>
<dbReference type="PANTHER" id="PTHR31350:SF21">
    <property type="entry name" value="F-BOX ONLY PROTEIN 21"/>
    <property type="match status" value="1"/>
</dbReference>
<evidence type="ECO:0000259" key="2">
    <source>
        <dbReference type="Pfam" id="PF13369"/>
    </source>
</evidence>
<dbReference type="PANTHER" id="PTHR31350">
    <property type="entry name" value="SI:DKEY-261L7.2"/>
    <property type="match status" value="1"/>
</dbReference>
<feature type="domain" description="Protein SirB1 N-terminal" evidence="2">
    <location>
        <begin position="71"/>
        <end position="212"/>
    </location>
</feature>
<dbReference type="InterPro" id="IPR032698">
    <property type="entry name" value="SirB1_N"/>
</dbReference>
<dbReference type="EMBL" id="JAMZEJ010000001">
    <property type="protein sequence ID" value="MCQ8239472.1"/>
    <property type="molecule type" value="Genomic_DNA"/>
</dbReference>
<sequence>MAEPGGTAARIALEAIGLLPDTEIDPADAALQLARLDSSDADWRDAAAVLSELARDASVLGEAFRGHGGHDDATYRAGALAAILHGRHGFRGDQLRYDDLDNANLVRVIERRRGLPVALGLLWLHCIRAAGWEGWGVDFPGHFLLALTAGGAGASGSGADRAPVLVDAFNNGAVMNAEALRAARRRLGHEDAALQPGMLRPMSTRDVLLRLQRNLVQRRLAADAPADALRALDGMLLIAPDEAQNRLLAADLHARMGQVAEAIGQLEWFLRLVPEGRVAEQVRLRIDALRR</sequence>
<organism evidence="3 4">
    <name type="scientific">Rhizosaccharibacter radicis</name>
    <dbReference type="NCBI Taxonomy" id="2782605"/>
    <lineage>
        <taxon>Bacteria</taxon>
        <taxon>Pseudomonadati</taxon>
        <taxon>Pseudomonadota</taxon>
        <taxon>Alphaproteobacteria</taxon>
        <taxon>Acetobacterales</taxon>
        <taxon>Acetobacteraceae</taxon>
        <taxon>Rhizosaccharibacter</taxon>
    </lineage>
</organism>
<dbReference type="Pfam" id="PF13371">
    <property type="entry name" value="TPR_9"/>
    <property type="match status" value="1"/>
</dbReference>
<dbReference type="RefSeq" id="WP_422918209.1">
    <property type="nucleotide sequence ID" value="NZ_JAMZEJ010000001.1"/>
</dbReference>
<dbReference type="Pfam" id="PF13369">
    <property type="entry name" value="Transglut_core2"/>
    <property type="match status" value="1"/>
</dbReference>
<proteinExistence type="inferred from homology"/>
<comment type="similarity">
    <text evidence="1">Belongs to the UPF0162 family.</text>
</comment>
<evidence type="ECO:0000313" key="3">
    <source>
        <dbReference type="EMBL" id="MCQ8239472.1"/>
    </source>
</evidence>
<name>A0ABT1VU48_9PROT</name>
<evidence type="ECO:0000256" key="1">
    <source>
        <dbReference type="ARBA" id="ARBA00007100"/>
    </source>
</evidence>
<comment type="caution">
    <text evidence="3">The sequence shown here is derived from an EMBL/GenBank/DDBJ whole genome shotgun (WGS) entry which is preliminary data.</text>
</comment>
<reference evidence="3 4" key="1">
    <citation type="submission" date="2022-06" db="EMBL/GenBank/DDBJ databases">
        <title>Rhizosaccharibacter gen. nov. sp. nov. KSS12, endophytic bacteria isolated from sugarcane.</title>
        <authorList>
            <person name="Pitiwittayakul N."/>
        </authorList>
    </citation>
    <scope>NUCLEOTIDE SEQUENCE [LARGE SCALE GENOMIC DNA]</scope>
    <source>
        <strain evidence="3 4">KSS12</strain>
    </source>
</reference>
<accession>A0ABT1VU48</accession>
<gene>
    <name evidence="3" type="ORF">NFI88_01280</name>
</gene>